<dbReference type="PANTHER" id="PTHR10629:SF59">
    <property type="entry name" value="DNA (CYTOSINE-5)-METHYLTRANSFERASE CMT1"/>
    <property type="match status" value="1"/>
</dbReference>
<reference evidence="3" key="5">
    <citation type="journal article" date="2021" name="G3 (Bethesda)">
        <title>Aegilops tauschii genome assembly Aet v5.0 features greater sequence contiguity and improved annotation.</title>
        <authorList>
            <person name="Wang L."/>
            <person name="Zhu T."/>
            <person name="Rodriguez J.C."/>
            <person name="Deal K.R."/>
            <person name="Dubcovsky J."/>
            <person name="McGuire P.E."/>
            <person name="Lux T."/>
            <person name="Spannagl M."/>
            <person name="Mayer K.F.X."/>
            <person name="Baldrich P."/>
            <person name="Meyers B.C."/>
            <person name="Huo N."/>
            <person name="Gu Y.Q."/>
            <person name="Zhou H."/>
            <person name="Devos K.M."/>
            <person name="Bennetzen J.L."/>
            <person name="Unver T."/>
            <person name="Budak H."/>
            <person name="Gulick P.J."/>
            <person name="Galiba G."/>
            <person name="Kalapos B."/>
            <person name="Nelson D.R."/>
            <person name="Li P."/>
            <person name="You F.M."/>
            <person name="Luo M.C."/>
            <person name="Dvorak J."/>
        </authorList>
    </citation>
    <scope>NUCLEOTIDE SEQUENCE [LARGE SCALE GENOMIC DNA]</scope>
    <source>
        <strain evidence="3">cv. AL8/78</strain>
    </source>
</reference>
<dbReference type="InterPro" id="IPR043151">
    <property type="entry name" value="BAH_sf"/>
</dbReference>
<keyword evidence="4" id="KW-1185">Reference proteome</keyword>
<feature type="compositionally biased region" description="Basic and acidic residues" evidence="1">
    <location>
        <begin position="135"/>
        <end position="176"/>
    </location>
</feature>
<dbReference type="InterPro" id="IPR050390">
    <property type="entry name" value="C5-Methyltransferase"/>
</dbReference>
<evidence type="ECO:0000313" key="3">
    <source>
        <dbReference type="EnsemblPlants" id="AET4Gv20587800.2"/>
    </source>
</evidence>
<dbReference type="AlphaFoldDB" id="A0A453IKS9"/>
<dbReference type="PANTHER" id="PTHR10629">
    <property type="entry name" value="CYTOSINE-SPECIFIC METHYLTRANSFERASE"/>
    <property type="match status" value="1"/>
</dbReference>
<evidence type="ECO:0000256" key="1">
    <source>
        <dbReference type="SAM" id="MobiDB-lite"/>
    </source>
</evidence>
<reference evidence="4" key="2">
    <citation type="journal article" date="2017" name="Nat. Plants">
        <title>The Aegilops tauschii genome reveals multiple impacts of transposons.</title>
        <authorList>
            <person name="Zhao G."/>
            <person name="Zou C."/>
            <person name="Li K."/>
            <person name="Wang K."/>
            <person name="Li T."/>
            <person name="Gao L."/>
            <person name="Zhang X."/>
            <person name="Wang H."/>
            <person name="Yang Z."/>
            <person name="Liu X."/>
            <person name="Jiang W."/>
            <person name="Mao L."/>
            <person name="Kong X."/>
            <person name="Jiao Y."/>
            <person name="Jia J."/>
        </authorList>
    </citation>
    <scope>NUCLEOTIDE SEQUENCE [LARGE SCALE GENOMIC DNA]</scope>
    <source>
        <strain evidence="4">cv. AL8/78</strain>
    </source>
</reference>
<reference evidence="3" key="3">
    <citation type="journal article" date="2017" name="Nature">
        <title>Genome sequence of the progenitor of the wheat D genome Aegilops tauschii.</title>
        <authorList>
            <person name="Luo M.C."/>
            <person name="Gu Y.Q."/>
            <person name="Puiu D."/>
            <person name="Wang H."/>
            <person name="Twardziok S.O."/>
            <person name="Deal K.R."/>
            <person name="Huo N."/>
            <person name="Zhu T."/>
            <person name="Wang L."/>
            <person name="Wang Y."/>
            <person name="McGuire P.E."/>
            <person name="Liu S."/>
            <person name="Long H."/>
            <person name="Ramasamy R.K."/>
            <person name="Rodriguez J.C."/>
            <person name="Van S.L."/>
            <person name="Yuan L."/>
            <person name="Wang Z."/>
            <person name="Xia Z."/>
            <person name="Xiao L."/>
            <person name="Anderson O.D."/>
            <person name="Ouyang S."/>
            <person name="Liang Y."/>
            <person name="Zimin A.V."/>
            <person name="Pertea G."/>
            <person name="Qi P."/>
            <person name="Bennetzen J.L."/>
            <person name="Dai X."/>
            <person name="Dawson M.W."/>
            <person name="Muller H.G."/>
            <person name="Kugler K."/>
            <person name="Rivarola-Duarte L."/>
            <person name="Spannagl M."/>
            <person name="Mayer K.F.X."/>
            <person name="Lu F.H."/>
            <person name="Bevan M.W."/>
            <person name="Leroy P."/>
            <person name="Li P."/>
            <person name="You F.M."/>
            <person name="Sun Q."/>
            <person name="Liu Z."/>
            <person name="Lyons E."/>
            <person name="Wicker T."/>
            <person name="Salzberg S.L."/>
            <person name="Devos K.M."/>
            <person name="Dvorak J."/>
        </authorList>
    </citation>
    <scope>NUCLEOTIDE SEQUENCE [LARGE SCALE GENOMIC DNA]</scope>
    <source>
        <strain evidence="3">cv. AL8/78</strain>
    </source>
</reference>
<sequence>MASMSPVTPAAAEPRRSTRLLSNTKPADADAEAEVDAELERETSHRGKRPRKAAGMGTGTRKRAAKGKRKEPESSSSAAAGAMEVEDAGSGINGDVYPEEMKLIEEEEEQADPGEEGSAETRGARKRVAPPRAQRRPDASADHFVGEPIPDDKARRRWPSRYETKDSDSRSRRSNDPEEEIGARCHYTSACVDDAIFNLNDDVYVKAGPNEENYIGRITEFFEGTDHVLYFTCRWFFRAEDTVCHEEVFFPKRNSACT</sequence>
<dbReference type="GO" id="GO:0044027">
    <property type="term" value="P:negative regulation of gene expression via chromosomal CpG island methylation"/>
    <property type="evidence" value="ECO:0007669"/>
    <property type="project" value="TreeGrafter"/>
</dbReference>
<dbReference type="GO" id="GO:0003677">
    <property type="term" value="F:DNA binding"/>
    <property type="evidence" value="ECO:0007669"/>
    <property type="project" value="TreeGrafter"/>
</dbReference>
<dbReference type="GO" id="GO:0003682">
    <property type="term" value="F:chromatin binding"/>
    <property type="evidence" value="ECO:0007669"/>
    <property type="project" value="InterPro"/>
</dbReference>
<organism evidence="3 4">
    <name type="scientific">Aegilops tauschii subsp. strangulata</name>
    <name type="common">Goatgrass</name>
    <dbReference type="NCBI Taxonomy" id="200361"/>
    <lineage>
        <taxon>Eukaryota</taxon>
        <taxon>Viridiplantae</taxon>
        <taxon>Streptophyta</taxon>
        <taxon>Embryophyta</taxon>
        <taxon>Tracheophyta</taxon>
        <taxon>Spermatophyta</taxon>
        <taxon>Magnoliopsida</taxon>
        <taxon>Liliopsida</taxon>
        <taxon>Poales</taxon>
        <taxon>Poaceae</taxon>
        <taxon>BOP clade</taxon>
        <taxon>Pooideae</taxon>
        <taxon>Triticodae</taxon>
        <taxon>Triticeae</taxon>
        <taxon>Triticinae</taxon>
        <taxon>Aegilops</taxon>
    </lineage>
</organism>
<dbReference type="Gramene" id="AET4Gv20587800.2">
    <property type="protein sequence ID" value="AET4Gv20587800.2"/>
    <property type="gene ID" value="AET4Gv20587800"/>
</dbReference>
<dbReference type="Gene3D" id="2.30.30.490">
    <property type="match status" value="1"/>
</dbReference>
<proteinExistence type="predicted"/>
<dbReference type="GO" id="GO:0003886">
    <property type="term" value="F:DNA (cytosine-5-)-methyltransferase activity"/>
    <property type="evidence" value="ECO:0007669"/>
    <property type="project" value="TreeGrafter"/>
</dbReference>
<feature type="compositionally biased region" description="Acidic residues" evidence="1">
    <location>
        <begin position="105"/>
        <end position="118"/>
    </location>
</feature>
<reference evidence="3" key="4">
    <citation type="submission" date="2019-03" db="UniProtKB">
        <authorList>
            <consortium name="EnsemblPlants"/>
        </authorList>
    </citation>
    <scope>IDENTIFICATION</scope>
</reference>
<feature type="region of interest" description="Disordered" evidence="1">
    <location>
        <begin position="1"/>
        <end position="180"/>
    </location>
</feature>
<accession>A0A453IKS9</accession>
<dbReference type="InterPro" id="IPR001025">
    <property type="entry name" value="BAH_dom"/>
</dbReference>
<feature type="compositionally biased region" description="Basic residues" evidence="1">
    <location>
        <begin position="60"/>
        <end position="69"/>
    </location>
</feature>
<evidence type="ECO:0000313" key="4">
    <source>
        <dbReference type="Proteomes" id="UP000015105"/>
    </source>
</evidence>
<feature type="domain" description="BAH" evidence="2">
    <location>
        <begin position="195"/>
        <end position="258"/>
    </location>
</feature>
<dbReference type="GO" id="GO:0005634">
    <property type="term" value="C:nucleus"/>
    <property type="evidence" value="ECO:0007669"/>
    <property type="project" value="TreeGrafter"/>
</dbReference>
<dbReference type="Proteomes" id="UP000015105">
    <property type="component" value="Chromosome 4D"/>
</dbReference>
<dbReference type="EnsemblPlants" id="AET4Gv20587800.2">
    <property type="protein sequence ID" value="AET4Gv20587800.2"/>
    <property type="gene ID" value="AET4Gv20587800"/>
</dbReference>
<name>A0A453IKS9_AEGTS</name>
<dbReference type="PROSITE" id="PS51038">
    <property type="entry name" value="BAH"/>
    <property type="match status" value="1"/>
</dbReference>
<evidence type="ECO:0000259" key="2">
    <source>
        <dbReference type="PROSITE" id="PS51038"/>
    </source>
</evidence>
<reference evidence="4" key="1">
    <citation type="journal article" date="2014" name="Science">
        <title>Ancient hybridizations among the ancestral genomes of bread wheat.</title>
        <authorList>
            <consortium name="International Wheat Genome Sequencing Consortium,"/>
            <person name="Marcussen T."/>
            <person name="Sandve S.R."/>
            <person name="Heier L."/>
            <person name="Spannagl M."/>
            <person name="Pfeifer M."/>
            <person name="Jakobsen K.S."/>
            <person name="Wulff B.B."/>
            <person name="Steuernagel B."/>
            <person name="Mayer K.F."/>
            <person name="Olsen O.A."/>
        </authorList>
    </citation>
    <scope>NUCLEOTIDE SEQUENCE [LARGE SCALE GENOMIC DNA]</scope>
    <source>
        <strain evidence="4">cv. AL8/78</strain>
    </source>
</reference>
<protein>
    <recommendedName>
        <fullName evidence="2">BAH domain-containing protein</fullName>
    </recommendedName>
</protein>